<sequence length="257" mass="27596">MLTGPSTVPFQPLHMQADLSGRVLVLDSGVGGLSVQREIKRAVPEAGLLYLADRAAFPYGDWEGAALRDHICDLVKSVSAVWQPSAVVVACNTASTLVLTALREFLPVPVIGTVPAIKPAAEQTRSGVFAVLATPGTVKRDYTQDLIDDFASQHHIALVGASGLAGLAEDKLAGRGVDLEHLRREIAPCFTEEDGKRTDCVVLGCTHFPFLREEMEQVAPWQVTWIDPAPAIAKRLVQVVERGDVATGCDDLFFLTG</sequence>
<gene>
    <name evidence="7 8" type="primary">murI</name>
    <name evidence="8" type="ORF">GCM10007094_21720</name>
</gene>
<evidence type="ECO:0000313" key="9">
    <source>
        <dbReference type="Proteomes" id="UP000637980"/>
    </source>
</evidence>
<evidence type="ECO:0000256" key="7">
    <source>
        <dbReference type="HAMAP-Rule" id="MF_00258"/>
    </source>
</evidence>
<feature type="active site" description="Proton donor/acceptor" evidence="7">
    <location>
        <position position="91"/>
    </location>
</feature>
<comment type="pathway">
    <text evidence="7">Cell wall biogenesis; peptidoglycan biosynthesis.</text>
</comment>
<comment type="caution">
    <text evidence="8">The sequence shown here is derived from an EMBL/GenBank/DDBJ whole genome shotgun (WGS) entry which is preliminary data.</text>
</comment>
<evidence type="ECO:0000256" key="5">
    <source>
        <dbReference type="ARBA" id="ARBA00023235"/>
    </source>
</evidence>
<organism evidence="8 9">
    <name type="scientific">Pseudovibrio japonicus</name>
    <dbReference type="NCBI Taxonomy" id="366534"/>
    <lineage>
        <taxon>Bacteria</taxon>
        <taxon>Pseudomonadati</taxon>
        <taxon>Pseudomonadota</taxon>
        <taxon>Alphaproteobacteria</taxon>
        <taxon>Hyphomicrobiales</taxon>
        <taxon>Stappiaceae</taxon>
        <taxon>Pseudovibrio</taxon>
    </lineage>
</organism>
<evidence type="ECO:0000256" key="1">
    <source>
        <dbReference type="ARBA" id="ARBA00001602"/>
    </source>
</evidence>
<evidence type="ECO:0000256" key="4">
    <source>
        <dbReference type="ARBA" id="ARBA00022984"/>
    </source>
</evidence>
<keyword evidence="6 7" id="KW-0961">Cell wall biogenesis/degradation</keyword>
<evidence type="ECO:0000256" key="2">
    <source>
        <dbReference type="ARBA" id="ARBA00013090"/>
    </source>
</evidence>
<dbReference type="InterPro" id="IPR033134">
    <property type="entry name" value="Asp/Glu_racemase_AS_2"/>
</dbReference>
<reference evidence="9" key="1">
    <citation type="journal article" date="2019" name="Int. J. Syst. Evol. Microbiol.">
        <title>The Global Catalogue of Microorganisms (GCM) 10K type strain sequencing project: providing services to taxonomists for standard genome sequencing and annotation.</title>
        <authorList>
            <consortium name="The Broad Institute Genomics Platform"/>
            <consortium name="The Broad Institute Genome Sequencing Center for Infectious Disease"/>
            <person name="Wu L."/>
            <person name="Ma J."/>
        </authorList>
    </citation>
    <scope>NUCLEOTIDE SEQUENCE [LARGE SCALE GENOMIC DNA]</scope>
    <source>
        <strain evidence="9">KCTC 12861</strain>
    </source>
</reference>
<dbReference type="EMBL" id="BMXE01000003">
    <property type="protein sequence ID" value="GHB32505.1"/>
    <property type="molecule type" value="Genomic_DNA"/>
</dbReference>
<dbReference type="PROSITE" id="PS00923">
    <property type="entry name" value="ASP_GLU_RACEMASE_1"/>
    <property type="match status" value="1"/>
</dbReference>
<dbReference type="PROSITE" id="PS00924">
    <property type="entry name" value="ASP_GLU_RACEMASE_2"/>
    <property type="match status" value="1"/>
</dbReference>
<feature type="active site" description="Proton donor/acceptor" evidence="7">
    <location>
        <position position="205"/>
    </location>
</feature>
<dbReference type="InterPro" id="IPR001920">
    <property type="entry name" value="Asp/Glu_race"/>
</dbReference>
<keyword evidence="3 7" id="KW-0133">Cell shape</keyword>
<name>A0ABQ3EBF5_9HYPH</name>
<dbReference type="InterPro" id="IPR004391">
    <property type="entry name" value="Glu_race"/>
</dbReference>
<feature type="binding site" evidence="7">
    <location>
        <begin position="59"/>
        <end position="60"/>
    </location>
    <ligand>
        <name>substrate</name>
    </ligand>
</feature>
<dbReference type="SUPFAM" id="SSF53681">
    <property type="entry name" value="Aspartate/glutamate racemase"/>
    <property type="match status" value="2"/>
</dbReference>
<comment type="catalytic activity">
    <reaction evidence="1 7">
        <text>L-glutamate = D-glutamate</text>
        <dbReference type="Rhea" id="RHEA:12813"/>
        <dbReference type="ChEBI" id="CHEBI:29985"/>
        <dbReference type="ChEBI" id="CHEBI:29986"/>
        <dbReference type="EC" id="5.1.1.3"/>
    </reaction>
</comment>
<accession>A0ABQ3EBF5</accession>
<dbReference type="Proteomes" id="UP000637980">
    <property type="component" value="Unassembled WGS sequence"/>
</dbReference>
<dbReference type="EC" id="5.1.1.3" evidence="2 7"/>
<proteinExistence type="inferred from homology"/>
<evidence type="ECO:0000256" key="3">
    <source>
        <dbReference type="ARBA" id="ARBA00022960"/>
    </source>
</evidence>
<dbReference type="InterPro" id="IPR018187">
    <property type="entry name" value="Asp/Glu_racemase_AS_1"/>
</dbReference>
<dbReference type="Pfam" id="PF01177">
    <property type="entry name" value="Asp_Glu_race"/>
    <property type="match status" value="1"/>
</dbReference>
<comment type="function">
    <text evidence="7">Provides the (R)-glutamate required for cell wall biosynthesis.</text>
</comment>
<dbReference type="HAMAP" id="MF_00258">
    <property type="entry name" value="Glu_racemase"/>
    <property type="match status" value="1"/>
</dbReference>
<keyword evidence="5 7" id="KW-0413">Isomerase</keyword>
<dbReference type="PANTHER" id="PTHR21198:SF2">
    <property type="entry name" value="GLUTAMATE RACEMASE"/>
    <property type="match status" value="1"/>
</dbReference>
<dbReference type="Gene3D" id="3.40.50.1860">
    <property type="match status" value="2"/>
</dbReference>
<comment type="similarity">
    <text evidence="7">Belongs to the aspartate/glutamate racemases family.</text>
</comment>
<evidence type="ECO:0000313" key="8">
    <source>
        <dbReference type="EMBL" id="GHB32505.1"/>
    </source>
</evidence>
<feature type="binding site" evidence="7">
    <location>
        <begin position="27"/>
        <end position="28"/>
    </location>
    <ligand>
        <name>substrate</name>
    </ligand>
</feature>
<dbReference type="NCBIfam" id="TIGR00067">
    <property type="entry name" value="glut_race"/>
    <property type="match status" value="1"/>
</dbReference>
<keyword evidence="9" id="KW-1185">Reference proteome</keyword>
<dbReference type="InterPro" id="IPR015942">
    <property type="entry name" value="Asp/Glu/hydantoin_racemase"/>
</dbReference>
<feature type="binding site" evidence="7">
    <location>
        <begin position="206"/>
        <end position="207"/>
    </location>
    <ligand>
        <name>substrate</name>
    </ligand>
</feature>
<evidence type="ECO:0000256" key="6">
    <source>
        <dbReference type="ARBA" id="ARBA00023316"/>
    </source>
</evidence>
<protein>
    <recommendedName>
        <fullName evidence="2 7">Glutamate racemase</fullName>
        <ecNumber evidence="2 7">5.1.1.3</ecNumber>
    </recommendedName>
</protein>
<dbReference type="PANTHER" id="PTHR21198">
    <property type="entry name" value="GLUTAMATE RACEMASE"/>
    <property type="match status" value="1"/>
</dbReference>
<keyword evidence="4 7" id="KW-0573">Peptidoglycan synthesis</keyword>
<feature type="binding site" evidence="7">
    <location>
        <begin position="92"/>
        <end position="93"/>
    </location>
    <ligand>
        <name>substrate</name>
    </ligand>
</feature>